<feature type="compositionally biased region" description="Basic residues" evidence="1">
    <location>
        <begin position="189"/>
        <end position="200"/>
    </location>
</feature>
<dbReference type="GeneID" id="100187306"/>
<evidence type="ECO:0000313" key="3">
    <source>
        <dbReference type="Ensembl" id="ENSCINP00000015226.3"/>
    </source>
</evidence>
<reference evidence="3" key="3">
    <citation type="submission" date="2025-08" db="UniProtKB">
        <authorList>
            <consortium name="Ensembl"/>
        </authorList>
    </citation>
    <scope>IDENTIFICATION</scope>
</reference>
<reference evidence="3" key="4">
    <citation type="submission" date="2025-09" db="UniProtKB">
        <authorList>
            <consortium name="Ensembl"/>
        </authorList>
    </citation>
    <scope>IDENTIFICATION</scope>
</reference>
<keyword evidence="4" id="KW-1185">Reference proteome</keyword>
<feature type="region of interest" description="Disordered" evidence="1">
    <location>
        <begin position="168"/>
        <end position="200"/>
    </location>
</feature>
<dbReference type="InParanoid" id="F6RYP8"/>
<dbReference type="RefSeq" id="XP_002131344.1">
    <property type="nucleotide sequence ID" value="XM_002131308.5"/>
</dbReference>
<keyword evidence="2" id="KW-0812">Transmembrane</keyword>
<dbReference type="Proteomes" id="UP000008144">
    <property type="component" value="Chromosome 8"/>
</dbReference>
<reference evidence="3" key="2">
    <citation type="journal article" date="2008" name="Genome Biol.">
        <title>Improved genome assembly and evidence-based global gene model set for the chordate Ciona intestinalis: new insight into intron and operon populations.</title>
        <authorList>
            <person name="Satou Y."/>
            <person name="Mineta K."/>
            <person name="Ogasawara M."/>
            <person name="Sasakura Y."/>
            <person name="Shoguchi E."/>
            <person name="Ueno K."/>
            <person name="Yamada L."/>
            <person name="Matsumoto J."/>
            <person name="Wasserscheid J."/>
            <person name="Dewar K."/>
            <person name="Wiley G.B."/>
            <person name="Macmil S.L."/>
            <person name="Roe B.A."/>
            <person name="Zeller R.W."/>
            <person name="Hastings K.E."/>
            <person name="Lemaire P."/>
            <person name="Lindquist E."/>
            <person name="Endo T."/>
            <person name="Hotta K."/>
            <person name="Inaba K."/>
        </authorList>
    </citation>
    <scope>NUCLEOTIDE SEQUENCE [LARGE SCALE GENOMIC DNA]</scope>
    <source>
        <strain evidence="3">wild type</strain>
    </source>
</reference>
<protein>
    <submittedName>
        <fullName evidence="3">Uncharacterized LOC100187306</fullName>
    </submittedName>
</protein>
<dbReference type="KEGG" id="cin:100187306"/>
<evidence type="ECO:0000256" key="2">
    <source>
        <dbReference type="SAM" id="Phobius"/>
    </source>
</evidence>
<proteinExistence type="predicted"/>
<feature type="transmembrane region" description="Helical" evidence="2">
    <location>
        <begin position="12"/>
        <end position="28"/>
    </location>
</feature>
<keyword evidence="2" id="KW-1133">Transmembrane helix</keyword>
<gene>
    <name evidence="3" type="primary">LOC100187306</name>
</gene>
<dbReference type="HOGENOM" id="CLU_1365825_0_0_1"/>
<name>F6RYP8_CIOIN</name>
<keyword evidence="2" id="KW-0472">Membrane</keyword>
<reference evidence="4" key="1">
    <citation type="journal article" date="2002" name="Science">
        <title>The draft genome of Ciona intestinalis: insights into chordate and vertebrate origins.</title>
        <authorList>
            <person name="Dehal P."/>
            <person name="Satou Y."/>
            <person name="Campbell R.K."/>
            <person name="Chapman J."/>
            <person name="Degnan B."/>
            <person name="De Tomaso A."/>
            <person name="Davidson B."/>
            <person name="Di Gregorio A."/>
            <person name="Gelpke M."/>
            <person name="Goodstein D.M."/>
            <person name="Harafuji N."/>
            <person name="Hastings K.E."/>
            <person name="Ho I."/>
            <person name="Hotta K."/>
            <person name="Huang W."/>
            <person name="Kawashima T."/>
            <person name="Lemaire P."/>
            <person name="Martinez D."/>
            <person name="Meinertzhagen I.A."/>
            <person name="Necula S."/>
            <person name="Nonaka M."/>
            <person name="Putnam N."/>
            <person name="Rash S."/>
            <person name="Saiga H."/>
            <person name="Satake M."/>
            <person name="Terry A."/>
            <person name="Yamada L."/>
            <person name="Wang H.G."/>
            <person name="Awazu S."/>
            <person name="Azumi K."/>
            <person name="Boore J."/>
            <person name="Branno M."/>
            <person name="Chin-Bow S."/>
            <person name="DeSantis R."/>
            <person name="Doyle S."/>
            <person name="Francino P."/>
            <person name="Keys D.N."/>
            <person name="Haga S."/>
            <person name="Hayashi H."/>
            <person name="Hino K."/>
            <person name="Imai K.S."/>
            <person name="Inaba K."/>
            <person name="Kano S."/>
            <person name="Kobayashi K."/>
            <person name="Kobayashi M."/>
            <person name="Lee B.I."/>
            <person name="Makabe K.W."/>
            <person name="Manohar C."/>
            <person name="Matassi G."/>
            <person name="Medina M."/>
            <person name="Mochizuki Y."/>
            <person name="Mount S."/>
            <person name="Morishita T."/>
            <person name="Miura S."/>
            <person name="Nakayama A."/>
            <person name="Nishizaka S."/>
            <person name="Nomoto H."/>
            <person name="Ohta F."/>
            <person name="Oishi K."/>
            <person name="Rigoutsos I."/>
            <person name="Sano M."/>
            <person name="Sasaki A."/>
            <person name="Sasakura Y."/>
            <person name="Shoguchi E."/>
            <person name="Shin-i T."/>
            <person name="Spagnuolo A."/>
            <person name="Stainier D."/>
            <person name="Suzuki M.M."/>
            <person name="Tassy O."/>
            <person name="Takatori N."/>
            <person name="Tokuoka M."/>
            <person name="Yagi K."/>
            <person name="Yoshizaki F."/>
            <person name="Wada S."/>
            <person name="Zhang C."/>
            <person name="Hyatt P.D."/>
            <person name="Larimer F."/>
            <person name="Detter C."/>
            <person name="Doggett N."/>
            <person name="Glavina T."/>
            <person name="Hawkins T."/>
            <person name="Richardson P."/>
            <person name="Lucas S."/>
            <person name="Kohara Y."/>
            <person name="Levine M."/>
            <person name="Satoh N."/>
            <person name="Rokhsar D.S."/>
        </authorList>
    </citation>
    <scope>NUCLEOTIDE SEQUENCE [LARGE SCALE GENOMIC DNA]</scope>
</reference>
<dbReference type="EMBL" id="EAAA01002712">
    <property type="status" value="NOT_ANNOTATED_CDS"/>
    <property type="molecule type" value="Genomic_DNA"/>
</dbReference>
<dbReference type="AlphaFoldDB" id="F6RYP8"/>
<accession>F6RYP8</accession>
<evidence type="ECO:0000313" key="4">
    <source>
        <dbReference type="Proteomes" id="UP000008144"/>
    </source>
</evidence>
<sequence>MPDSAEDKGSKMILTAIFILGAFVLIVIEKWRSFRLDVKQNLDRLINRLMQDTPYFTHRAIHDDVISMLSLVETMVQNDWKEELNIFRFKFVRSMGKIYRWNATIGLLHSLDRLVIVGTEMDIMEKMYQITNAFLIHENKELSLKIIKEFKIELNKYIPRPRNPYQDLENTSDVVTRTPQPPPVVGPVKNRRRKKRKNRR</sequence>
<organism evidence="3 4">
    <name type="scientific">Ciona intestinalis</name>
    <name type="common">Transparent sea squirt</name>
    <name type="synonym">Ascidia intestinalis</name>
    <dbReference type="NCBI Taxonomy" id="7719"/>
    <lineage>
        <taxon>Eukaryota</taxon>
        <taxon>Metazoa</taxon>
        <taxon>Chordata</taxon>
        <taxon>Tunicata</taxon>
        <taxon>Ascidiacea</taxon>
        <taxon>Phlebobranchia</taxon>
        <taxon>Cionidae</taxon>
        <taxon>Ciona</taxon>
    </lineage>
</organism>
<accession>A0A1W2WHP8</accession>
<dbReference type="Ensembl" id="ENSCINT00000015226.3">
    <property type="protein sequence ID" value="ENSCINP00000015226.3"/>
    <property type="gene ID" value="ENSCING00000007411.3"/>
</dbReference>
<evidence type="ECO:0000256" key="1">
    <source>
        <dbReference type="SAM" id="MobiDB-lite"/>
    </source>
</evidence>